<dbReference type="AlphaFoldDB" id="A0A285N8W6"/>
<name>A0A285N8W6_9HYPH</name>
<sequence length="125" mass="14579">MRNLPMTMLCLLISILGRSAHASPEYGEPSVRGSLRYAPPGTQQRYYRWGDKLGNRRHCVSVPEWDHLNVRSGPSHKYSITYRLASNYCGVFGKGRCRKNWCKITTSHWSNKSIGWVNIRYLRRY</sequence>
<accession>A0A285N8W6</accession>
<gene>
    <name evidence="2" type="ORF">SAMN06265368_0245</name>
</gene>
<dbReference type="Proteomes" id="UP000219439">
    <property type="component" value="Unassembled WGS sequence"/>
</dbReference>
<keyword evidence="1" id="KW-0732">Signal</keyword>
<dbReference type="OrthoDB" id="8420208at2"/>
<reference evidence="2 3" key="1">
    <citation type="submission" date="2017-09" db="EMBL/GenBank/DDBJ databases">
        <authorList>
            <person name="Ehlers B."/>
            <person name="Leendertz F.H."/>
        </authorList>
    </citation>
    <scope>NUCLEOTIDE SEQUENCE [LARGE SCALE GENOMIC DNA]</scope>
    <source>
        <strain evidence="2 3">DSM 18289</strain>
    </source>
</reference>
<evidence type="ECO:0000313" key="3">
    <source>
        <dbReference type="Proteomes" id="UP000219439"/>
    </source>
</evidence>
<evidence type="ECO:0000313" key="2">
    <source>
        <dbReference type="EMBL" id="SNZ05944.1"/>
    </source>
</evidence>
<proteinExistence type="predicted"/>
<dbReference type="InterPro" id="IPR010466">
    <property type="entry name" value="DUF1058"/>
</dbReference>
<protein>
    <submittedName>
        <fullName evidence="2">SH3 domain-containing protein</fullName>
    </submittedName>
</protein>
<dbReference type="Gene3D" id="2.30.30.40">
    <property type="entry name" value="SH3 Domains"/>
    <property type="match status" value="1"/>
</dbReference>
<keyword evidence="3" id="KW-1185">Reference proteome</keyword>
<feature type="signal peptide" evidence="1">
    <location>
        <begin position="1"/>
        <end position="22"/>
    </location>
</feature>
<organism evidence="2 3">
    <name type="scientific">Cohaesibacter gelatinilyticus</name>
    <dbReference type="NCBI Taxonomy" id="372072"/>
    <lineage>
        <taxon>Bacteria</taxon>
        <taxon>Pseudomonadati</taxon>
        <taxon>Pseudomonadota</taxon>
        <taxon>Alphaproteobacteria</taxon>
        <taxon>Hyphomicrobiales</taxon>
        <taxon>Cohaesibacteraceae</taxon>
    </lineage>
</organism>
<dbReference type="EMBL" id="OBEL01000001">
    <property type="protein sequence ID" value="SNZ05944.1"/>
    <property type="molecule type" value="Genomic_DNA"/>
</dbReference>
<feature type="chain" id="PRO_5012425136" evidence="1">
    <location>
        <begin position="23"/>
        <end position="125"/>
    </location>
</feature>
<dbReference type="Pfam" id="PF06347">
    <property type="entry name" value="SH3_4"/>
    <property type="match status" value="1"/>
</dbReference>
<evidence type="ECO:0000256" key="1">
    <source>
        <dbReference type="SAM" id="SignalP"/>
    </source>
</evidence>